<dbReference type="RefSeq" id="WP_143975277.1">
    <property type="nucleotide sequence ID" value="NZ_PNOT02000192.1"/>
</dbReference>
<protein>
    <submittedName>
        <fullName evidence="1">Uncharacterized protein</fullName>
    </submittedName>
</protein>
<gene>
    <name evidence="1" type="ORF">C1D09_016260</name>
</gene>
<name>A0A8T9ANY3_9HYPH</name>
<sequence length="127" mass="14623">MRFYNGPGREPILSPETKEFFRERGIVALPLDEADELVPIDVFDTFNVKGGVLCVPRRERINIPIPYEPLDHEDHEIDGVPLDFIIESYVRQNFSGNMFLFSGRHDVFFAIKLPTFSYEVLFAIQSG</sequence>
<accession>A0A8T9ANY3</accession>
<comment type="caution">
    <text evidence="1">The sequence shown here is derived from an EMBL/GenBank/DDBJ whole genome shotgun (WGS) entry which is preliminary data.</text>
</comment>
<dbReference type="Proteomes" id="UP000235507">
    <property type="component" value="Unassembled WGS sequence"/>
</dbReference>
<dbReference type="AlphaFoldDB" id="A0A8T9ANY3"/>
<keyword evidence="2" id="KW-1185">Reference proteome</keyword>
<organism evidence="1 2">
    <name type="scientific">Mesorhizobium intechi</name>
    <dbReference type="NCBI Taxonomy" id="537601"/>
    <lineage>
        <taxon>Bacteria</taxon>
        <taxon>Pseudomonadati</taxon>
        <taxon>Pseudomonadota</taxon>
        <taxon>Alphaproteobacteria</taxon>
        <taxon>Hyphomicrobiales</taxon>
        <taxon>Phyllobacteriaceae</taxon>
        <taxon>Mesorhizobium</taxon>
    </lineage>
</organism>
<proteinExistence type="predicted"/>
<reference evidence="1" key="1">
    <citation type="submission" date="2019-07" db="EMBL/GenBank/DDBJ databases">
        <title>Mesorhizobum intechiensis sp. nov. isolated from nodules of Lotus tenuis growing in lowlands of the Flooding Pampa, Argentina.</title>
        <authorList>
            <person name="Estrella M.J."/>
            <person name="Torres Tejerizo G.A."/>
            <person name="Cumpa Velazquez L.M."/>
            <person name="Fontana F."/>
            <person name="Hansen L."/>
            <person name="Pistorio M."/>
            <person name="Sannazzaro A.I."/>
        </authorList>
    </citation>
    <scope>NUCLEOTIDE SEQUENCE</scope>
    <source>
        <strain evidence="1">BD68</strain>
    </source>
</reference>
<evidence type="ECO:0000313" key="2">
    <source>
        <dbReference type="Proteomes" id="UP000235507"/>
    </source>
</evidence>
<dbReference type="EMBL" id="PNOT02000192">
    <property type="protein sequence ID" value="TSE09301.1"/>
    <property type="molecule type" value="Genomic_DNA"/>
</dbReference>
<feature type="non-terminal residue" evidence="1">
    <location>
        <position position="127"/>
    </location>
</feature>
<evidence type="ECO:0000313" key="1">
    <source>
        <dbReference type="EMBL" id="TSE09301.1"/>
    </source>
</evidence>